<evidence type="ECO:0000313" key="2">
    <source>
        <dbReference type="EMBL" id="KAA8786213.1"/>
    </source>
</evidence>
<gene>
    <name evidence="2" type="ORF">EC604_20435</name>
</gene>
<dbReference type="RefSeq" id="WP_123065931.1">
    <property type="nucleotide sequence ID" value="NZ_RIAS01000012.1"/>
</dbReference>
<dbReference type="OrthoDB" id="2663520at2"/>
<name>A0A5M9WXU8_PAEAM</name>
<accession>A0A5M9WXU8</accession>
<organism evidence="2 3">
    <name type="scientific">Paenibacillus amylolyticus</name>
    <dbReference type="NCBI Taxonomy" id="1451"/>
    <lineage>
        <taxon>Bacteria</taxon>
        <taxon>Bacillati</taxon>
        <taxon>Bacillota</taxon>
        <taxon>Bacilli</taxon>
        <taxon>Bacillales</taxon>
        <taxon>Paenibacillaceae</taxon>
        <taxon>Paenibacillus</taxon>
    </lineage>
</organism>
<dbReference type="Proteomes" id="UP000323664">
    <property type="component" value="Unassembled WGS sequence"/>
</dbReference>
<keyword evidence="1" id="KW-0472">Membrane</keyword>
<feature type="transmembrane region" description="Helical" evidence="1">
    <location>
        <begin position="202"/>
        <end position="222"/>
    </location>
</feature>
<protein>
    <submittedName>
        <fullName evidence="2">Uncharacterized protein</fullName>
    </submittedName>
</protein>
<sequence>MTNKHRSEPSAHKTNVTTGMVMYKGTSYPEKTFQDYLVTYASDGIRLSAGTLVLFFLNVFLLIPIFSAPYQSLYAYLLLPPLAIMNLWAIVLIIAPRRLQLNYVLFRGVFGLVCSVSFMVGIQKFAYGTGMTTAWYVIGSFVVYVFTLIQYVRFRLQKLKQSPRPNKIDKNFRMPTAVIAVITGGAYLMANISLAFVTEQTVVVILICVYNMLIFVVFHFVMDLHRYYWLRRVMNKPEVLGRMTSHRH</sequence>
<comment type="caution">
    <text evidence="2">The sequence shown here is derived from an EMBL/GenBank/DDBJ whole genome shotgun (WGS) entry which is preliminary data.</text>
</comment>
<keyword evidence="1" id="KW-1133">Transmembrane helix</keyword>
<feature type="transmembrane region" description="Helical" evidence="1">
    <location>
        <begin position="175"/>
        <end position="196"/>
    </location>
</feature>
<evidence type="ECO:0000313" key="3">
    <source>
        <dbReference type="Proteomes" id="UP000323664"/>
    </source>
</evidence>
<reference evidence="2 3" key="1">
    <citation type="journal article" date="2019" name="J. Ind. Microbiol. Biotechnol.">
        <title>Paenibacillus amylolyticus 27C64 has a diverse set of carbohydrate-active enzymes and complete pectin deconstruction system.</title>
        <authorList>
            <person name="Keggi C."/>
            <person name="Doran-Peterson J."/>
        </authorList>
    </citation>
    <scope>NUCLEOTIDE SEQUENCE [LARGE SCALE GENOMIC DNA]</scope>
    <source>
        <strain evidence="2 3">27C64</strain>
    </source>
</reference>
<dbReference type="EMBL" id="RIAS01000012">
    <property type="protein sequence ID" value="KAA8786213.1"/>
    <property type="molecule type" value="Genomic_DNA"/>
</dbReference>
<feature type="transmembrane region" description="Helical" evidence="1">
    <location>
        <begin position="73"/>
        <end position="95"/>
    </location>
</feature>
<keyword evidence="1" id="KW-0812">Transmembrane</keyword>
<feature type="transmembrane region" description="Helical" evidence="1">
    <location>
        <begin position="47"/>
        <end position="67"/>
    </location>
</feature>
<evidence type="ECO:0000256" key="1">
    <source>
        <dbReference type="SAM" id="Phobius"/>
    </source>
</evidence>
<proteinExistence type="predicted"/>
<feature type="transmembrane region" description="Helical" evidence="1">
    <location>
        <begin position="104"/>
        <end position="122"/>
    </location>
</feature>
<feature type="transmembrane region" description="Helical" evidence="1">
    <location>
        <begin position="134"/>
        <end position="154"/>
    </location>
</feature>
<dbReference type="AlphaFoldDB" id="A0A5M9WXU8"/>